<keyword evidence="1" id="KW-0472">Membrane</keyword>
<reference evidence="2 3" key="1">
    <citation type="submission" date="2023-04" db="EMBL/GenBank/DDBJ databases">
        <title>Ottowia paracancer sp. nov., isolated from human stomach.</title>
        <authorList>
            <person name="Song Y."/>
        </authorList>
    </citation>
    <scope>NUCLEOTIDE SEQUENCE [LARGE SCALE GENOMIC DNA]</scope>
    <source>
        <strain evidence="2 3">10c7w1</strain>
    </source>
</reference>
<protein>
    <submittedName>
        <fullName evidence="2">Phage holin family protein</fullName>
    </submittedName>
</protein>
<dbReference type="EMBL" id="JARVII010000001">
    <property type="protein sequence ID" value="MDG9698320.1"/>
    <property type="molecule type" value="Genomic_DNA"/>
</dbReference>
<dbReference type="Proteomes" id="UP001237156">
    <property type="component" value="Unassembled WGS sequence"/>
</dbReference>
<keyword evidence="1" id="KW-0812">Transmembrane</keyword>
<evidence type="ECO:0000313" key="2">
    <source>
        <dbReference type="EMBL" id="MDG9698320.1"/>
    </source>
</evidence>
<dbReference type="RefSeq" id="WP_102282840.1">
    <property type="nucleotide sequence ID" value="NZ_JARVII010000001.1"/>
</dbReference>
<comment type="caution">
    <text evidence="2">The sequence shown here is derived from an EMBL/GenBank/DDBJ whole genome shotgun (WGS) entry which is preliminary data.</text>
</comment>
<dbReference type="InterPro" id="IPR009937">
    <property type="entry name" value="Phage_holin_3_6"/>
</dbReference>
<proteinExistence type="predicted"/>
<evidence type="ECO:0000256" key="1">
    <source>
        <dbReference type="SAM" id="Phobius"/>
    </source>
</evidence>
<feature type="transmembrane region" description="Helical" evidence="1">
    <location>
        <begin position="49"/>
        <end position="79"/>
    </location>
</feature>
<gene>
    <name evidence="2" type="ORF">QB898_01055</name>
</gene>
<keyword evidence="1" id="KW-1133">Transmembrane helix</keyword>
<evidence type="ECO:0000313" key="3">
    <source>
        <dbReference type="Proteomes" id="UP001237156"/>
    </source>
</evidence>
<dbReference type="Pfam" id="PF07332">
    <property type="entry name" value="Phage_holin_3_6"/>
    <property type="match status" value="1"/>
</dbReference>
<accession>A0AAW6RLR4</accession>
<sequence>MPAADSADTAASRPGFVSRLRGLLADALELAHVRLELLALEAREESARLLAVLLCALAAAAFLCLGLAFLAVFLTVLLWDEHRLLALGVFTALFLGGGAGLAWLALARARDGRGWFAATRQELARDCERLRS</sequence>
<feature type="transmembrane region" description="Helical" evidence="1">
    <location>
        <begin position="85"/>
        <end position="106"/>
    </location>
</feature>
<name>A0AAW6RLR4_9BURK</name>
<keyword evidence="3" id="KW-1185">Reference proteome</keyword>
<dbReference type="AlphaFoldDB" id="A0AAW6RLR4"/>
<organism evidence="2 3">
    <name type="scientific">Ottowia cancrivicina</name>
    <dbReference type="NCBI Taxonomy" id="3040346"/>
    <lineage>
        <taxon>Bacteria</taxon>
        <taxon>Pseudomonadati</taxon>
        <taxon>Pseudomonadota</taxon>
        <taxon>Betaproteobacteria</taxon>
        <taxon>Burkholderiales</taxon>
        <taxon>Comamonadaceae</taxon>
        <taxon>Ottowia</taxon>
    </lineage>
</organism>